<sequence length="259" mass="29702">MITRGIYPLSLRQRVSYHIARYFPDLQEKDVDLEFCKSLRFDLLRSDVGHRSIIFNGFYELKLTKTILRLALGGGTMVDVGANYGYFSCIWAWQQPKNQVLAFEASPANIAPLTHNVIKNRLGDRITILPYALGREKTSMMFSLENEEQQTGWGGLTITADEKSVEVAVDTLDNVANEYDLQQIEVLKIDTEGADTWVLEGASRLLSEKRIHHIFFEENTVRIAKLNIDKFQAKSLLKKYGYMVEQFCPNEYYAYPRPG</sequence>
<dbReference type="PANTHER" id="PTHR34203:SF13">
    <property type="entry name" value="EXPRESSED PROTEIN"/>
    <property type="match status" value="1"/>
</dbReference>
<organism evidence="2 3">
    <name type="scientific">Neolewinella litorea</name>
    <dbReference type="NCBI Taxonomy" id="2562452"/>
    <lineage>
        <taxon>Bacteria</taxon>
        <taxon>Pseudomonadati</taxon>
        <taxon>Bacteroidota</taxon>
        <taxon>Saprospiria</taxon>
        <taxon>Saprospirales</taxon>
        <taxon>Lewinellaceae</taxon>
        <taxon>Neolewinella</taxon>
    </lineage>
</organism>
<dbReference type="OrthoDB" id="9812600at2"/>
<dbReference type="EMBL" id="SRSF01000003">
    <property type="protein sequence ID" value="THH40031.1"/>
    <property type="molecule type" value="Genomic_DNA"/>
</dbReference>
<dbReference type="GO" id="GO:0008168">
    <property type="term" value="F:methyltransferase activity"/>
    <property type="evidence" value="ECO:0007669"/>
    <property type="project" value="UniProtKB-KW"/>
</dbReference>
<dbReference type="PANTHER" id="PTHR34203">
    <property type="entry name" value="METHYLTRANSFERASE, FKBM FAMILY PROTEIN"/>
    <property type="match status" value="1"/>
</dbReference>
<evidence type="ECO:0000313" key="3">
    <source>
        <dbReference type="Proteomes" id="UP000308528"/>
    </source>
</evidence>
<dbReference type="Gene3D" id="3.40.50.150">
    <property type="entry name" value="Vaccinia Virus protein VP39"/>
    <property type="match status" value="1"/>
</dbReference>
<protein>
    <submittedName>
        <fullName evidence="2">FkbM family methyltransferase</fullName>
    </submittedName>
</protein>
<keyword evidence="3" id="KW-1185">Reference proteome</keyword>
<keyword evidence="2" id="KW-0489">Methyltransferase</keyword>
<dbReference type="InterPro" id="IPR006342">
    <property type="entry name" value="FkbM_mtfrase"/>
</dbReference>
<accession>A0A4S4NNS2</accession>
<dbReference type="NCBIfam" id="TIGR01444">
    <property type="entry name" value="fkbM_fam"/>
    <property type="match status" value="1"/>
</dbReference>
<dbReference type="Pfam" id="PF05050">
    <property type="entry name" value="Methyltransf_21"/>
    <property type="match status" value="1"/>
</dbReference>
<dbReference type="SUPFAM" id="SSF53335">
    <property type="entry name" value="S-adenosyl-L-methionine-dependent methyltransferases"/>
    <property type="match status" value="1"/>
</dbReference>
<gene>
    <name evidence="2" type="ORF">E4021_10535</name>
</gene>
<feature type="domain" description="Methyltransferase FkbM" evidence="1">
    <location>
        <begin position="79"/>
        <end position="242"/>
    </location>
</feature>
<evidence type="ECO:0000259" key="1">
    <source>
        <dbReference type="Pfam" id="PF05050"/>
    </source>
</evidence>
<comment type="caution">
    <text evidence="2">The sequence shown here is derived from an EMBL/GenBank/DDBJ whole genome shotgun (WGS) entry which is preliminary data.</text>
</comment>
<dbReference type="GO" id="GO:0032259">
    <property type="term" value="P:methylation"/>
    <property type="evidence" value="ECO:0007669"/>
    <property type="project" value="UniProtKB-KW"/>
</dbReference>
<evidence type="ECO:0000313" key="2">
    <source>
        <dbReference type="EMBL" id="THH40031.1"/>
    </source>
</evidence>
<proteinExistence type="predicted"/>
<dbReference type="InterPro" id="IPR029063">
    <property type="entry name" value="SAM-dependent_MTases_sf"/>
</dbReference>
<dbReference type="AlphaFoldDB" id="A0A4S4NNS2"/>
<reference evidence="2 3" key="1">
    <citation type="submission" date="2019-04" db="EMBL/GenBank/DDBJ databases">
        <title>Lewinella litorea sp. nov., isolated from a marine sand.</title>
        <authorList>
            <person name="Yoon J.-H."/>
        </authorList>
    </citation>
    <scope>NUCLEOTIDE SEQUENCE [LARGE SCALE GENOMIC DNA]</scope>
    <source>
        <strain evidence="2 3">HSMS-39</strain>
    </source>
</reference>
<dbReference type="Proteomes" id="UP000308528">
    <property type="component" value="Unassembled WGS sequence"/>
</dbReference>
<dbReference type="InterPro" id="IPR052514">
    <property type="entry name" value="SAM-dependent_MTase"/>
</dbReference>
<dbReference type="RefSeq" id="WP_136459147.1">
    <property type="nucleotide sequence ID" value="NZ_SRSF01000003.1"/>
</dbReference>
<keyword evidence="2" id="KW-0808">Transferase</keyword>
<name>A0A4S4NNS2_9BACT</name>